<dbReference type="SUPFAM" id="SSF51206">
    <property type="entry name" value="cAMP-binding domain-like"/>
    <property type="match status" value="1"/>
</dbReference>
<evidence type="ECO:0000313" key="3">
    <source>
        <dbReference type="Proteomes" id="UP000269015"/>
    </source>
</evidence>
<accession>A0AAD0YVQ1</accession>
<dbReference type="Proteomes" id="UP000269015">
    <property type="component" value="Chromosome"/>
</dbReference>
<dbReference type="AlphaFoldDB" id="A0AAD0YVQ1"/>
<name>A0AAD0YVQ1_CHRID</name>
<proteinExistence type="predicted"/>
<organism evidence="2 3">
    <name type="scientific">Chryseobacterium indologenes</name>
    <name type="common">Flavobacterium indologenes</name>
    <dbReference type="NCBI Taxonomy" id="253"/>
    <lineage>
        <taxon>Bacteria</taxon>
        <taxon>Pseudomonadati</taxon>
        <taxon>Bacteroidota</taxon>
        <taxon>Flavobacteriia</taxon>
        <taxon>Flavobacteriales</taxon>
        <taxon>Weeksellaceae</taxon>
        <taxon>Chryseobacterium group</taxon>
        <taxon>Chryseobacterium</taxon>
    </lineage>
</organism>
<dbReference type="InterPro" id="IPR018490">
    <property type="entry name" value="cNMP-bd_dom_sf"/>
</dbReference>
<dbReference type="EMBL" id="CP033930">
    <property type="protein sequence ID" value="AZB18323.1"/>
    <property type="molecule type" value="Genomic_DNA"/>
</dbReference>
<feature type="domain" description="Cyclic nucleotide-binding" evidence="1">
    <location>
        <begin position="11"/>
        <end position="132"/>
    </location>
</feature>
<evidence type="ECO:0000313" key="2">
    <source>
        <dbReference type="EMBL" id="AZB18323.1"/>
    </source>
</evidence>
<protein>
    <submittedName>
        <fullName evidence="2">Crp/Fnr family transcriptional regulator</fullName>
    </submittedName>
</protein>
<dbReference type="GeneID" id="56899179"/>
<sequence>MTESLKKHIREYIDISDEKLEKYCNAFTLQEVKKKEFLLKEGSICTYEGFVTKGCFKVFHTDRNADEQILYFGIENWWISDIDSFINNIPSKLNIQALEDSEILIIKKADKEKLYAEMPEIERLMRLKFQMSIIALQRRIIDNLSKSSEERYIEFLQKYPNTVHRLTNIQIAAYLGVTPESLSRVRRKIVGKDS</sequence>
<dbReference type="InterPro" id="IPR000595">
    <property type="entry name" value="cNMP-bd_dom"/>
</dbReference>
<evidence type="ECO:0000259" key="1">
    <source>
        <dbReference type="PROSITE" id="PS50042"/>
    </source>
</evidence>
<reference evidence="2 3" key="1">
    <citation type="submission" date="2018-11" db="EMBL/GenBank/DDBJ databases">
        <title>Proposal to divide the Flavobacteriaceae and reorganize its genera based on Amino Acid Identity values calculated from whole genome sequences.</title>
        <authorList>
            <person name="Nicholson A.C."/>
            <person name="Gulvik C.A."/>
            <person name="Whitney A.M."/>
            <person name="Humrighouse B.W."/>
            <person name="Bell M."/>
            <person name="Holmes B."/>
            <person name="Steigerwalt A.G."/>
            <person name="Villarma A."/>
            <person name="Sheth M."/>
            <person name="Batra D."/>
            <person name="Pryor J."/>
            <person name="Bernardet J.-F."/>
            <person name="Hugo C."/>
            <person name="Kampfer P."/>
            <person name="Newman J."/>
            <person name="McQuiston J.R."/>
        </authorList>
    </citation>
    <scope>NUCLEOTIDE SEQUENCE [LARGE SCALE GENOMIC DNA]</scope>
    <source>
        <strain evidence="2 3">H5559</strain>
    </source>
</reference>
<dbReference type="RefSeq" id="WP_061085026.1">
    <property type="nucleotide sequence ID" value="NZ_CP022058.2"/>
</dbReference>
<dbReference type="InterPro" id="IPR014710">
    <property type="entry name" value="RmlC-like_jellyroll"/>
</dbReference>
<dbReference type="CDD" id="cd00038">
    <property type="entry name" value="CAP_ED"/>
    <property type="match status" value="1"/>
</dbReference>
<gene>
    <name evidence="2" type="ORF">EG352_11305</name>
</gene>
<dbReference type="Gene3D" id="2.60.120.10">
    <property type="entry name" value="Jelly Rolls"/>
    <property type="match status" value="1"/>
</dbReference>
<dbReference type="PROSITE" id="PS50042">
    <property type="entry name" value="CNMP_BINDING_3"/>
    <property type="match status" value="1"/>
</dbReference>
<dbReference type="KEGG" id="cio:CEQ15_14535"/>
<dbReference type="Pfam" id="PF00027">
    <property type="entry name" value="cNMP_binding"/>
    <property type="match status" value="1"/>
</dbReference>